<dbReference type="STRING" id="2094558.A0A314XYI1"/>
<proteinExistence type="predicted"/>
<dbReference type="AlphaFoldDB" id="A0A314XYI1"/>
<evidence type="ECO:0000256" key="1">
    <source>
        <dbReference type="SAM" id="MobiDB-lite"/>
    </source>
</evidence>
<feature type="compositionally biased region" description="Polar residues" evidence="1">
    <location>
        <begin position="50"/>
        <end position="74"/>
    </location>
</feature>
<feature type="compositionally biased region" description="Low complexity" evidence="1">
    <location>
        <begin position="85"/>
        <end position="98"/>
    </location>
</feature>
<name>A0A314XYI1_PRUYE</name>
<reference evidence="2 3" key="1">
    <citation type="submission" date="2018-02" db="EMBL/GenBank/DDBJ databases">
        <title>Draft genome of wild Prunus yedoensis var. nudiflora.</title>
        <authorList>
            <person name="Baek S."/>
            <person name="Kim J.-H."/>
            <person name="Choi K."/>
            <person name="Kim G.-B."/>
            <person name="Cho A."/>
            <person name="Jang H."/>
            <person name="Shin C.-H."/>
            <person name="Yu H.-J."/>
            <person name="Mun J.-H."/>
        </authorList>
    </citation>
    <scope>NUCLEOTIDE SEQUENCE [LARGE SCALE GENOMIC DNA]</scope>
    <source>
        <strain evidence="3">cv. Jeju island</strain>
        <tissue evidence="2">Leaf</tissue>
    </source>
</reference>
<accession>A0A314XYI1</accession>
<dbReference type="Proteomes" id="UP000250321">
    <property type="component" value="Unassembled WGS sequence"/>
</dbReference>
<comment type="caution">
    <text evidence="2">The sequence shown here is derived from an EMBL/GenBank/DDBJ whole genome shotgun (WGS) entry which is preliminary data.</text>
</comment>
<sequence length="148" mass="15942">MLLLSATTHQHPSISTSTVLFPSICHKLPASLKPNTTSAHRPHDLLITNAFSPSSLQNPNPSTSQTIRHVSHSASDGEPEANSMVPSASAVASAIRRASPPPSTSYRESKRNRREASYSPAPISRDSVFNSWTSFAESSIPMLSSRCM</sequence>
<evidence type="ECO:0000313" key="2">
    <source>
        <dbReference type="EMBL" id="PQP97668.1"/>
    </source>
</evidence>
<keyword evidence="3" id="KW-1185">Reference proteome</keyword>
<organism evidence="2 3">
    <name type="scientific">Prunus yedoensis var. nudiflora</name>
    <dbReference type="NCBI Taxonomy" id="2094558"/>
    <lineage>
        <taxon>Eukaryota</taxon>
        <taxon>Viridiplantae</taxon>
        <taxon>Streptophyta</taxon>
        <taxon>Embryophyta</taxon>
        <taxon>Tracheophyta</taxon>
        <taxon>Spermatophyta</taxon>
        <taxon>Magnoliopsida</taxon>
        <taxon>eudicotyledons</taxon>
        <taxon>Gunneridae</taxon>
        <taxon>Pentapetalae</taxon>
        <taxon>rosids</taxon>
        <taxon>fabids</taxon>
        <taxon>Rosales</taxon>
        <taxon>Rosaceae</taxon>
        <taxon>Amygdaloideae</taxon>
        <taxon>Amygdaleae</taxon>
        <taxon>Prunus</taxon>
    </lineage>
</organism>
<protein>
    <submittedName>
        <fullName evidence="2">Uncharacterized protein</fullName>
    </submittedName>
</protein>
<dbReference type="EMBL" id="PJQY01001968">
    <property type="protein sequence ID" value="PQP97668.1"/>
    <property type="molecule type" value="Genomic_DNA"/>
</dbReference>
<feature type="region of interest" description="Disordered" evidence="1">
    <location>
        <begin position="50"/>
        <end position="123"/>
    </location>
</feature>
<evidence type="ECO:0000313" key="3">
    <source>
        <dbReference type="Proteomes" id="UP000250321"/>
    </source>
</evidence>
<gene>
    <name evidence="2" type="ORF">Pyn_10515</name>
</gene>